<dbReference type="PANTHER" id="PTHR34136">
    <property type="match status" value="1"/>
</dbReference>
<dbReference type="GO" id="GO:0016758">
    <property type="term" value="F:hexosyltransferase activity"/>
    <property type="evidence" value="ECO:0007669"/>
    <property type="project" value="TreeGrafter"/>
</dbReference>
<dbReference type="PANTHER" id="PTHR34136:SF1">
    <property type="entry name" value="UDP-N-ACETYL-D-MANNOSAMINURONIC ACID TRANSFERASE"/>
    <property type="match status" value="1"/>
</dbReference>
<evidence type="ECO:0008006" key="5">
    <source>
        <dbReference type="Google" id="ProtNLM"/>
    </source>
</evidence>
<gene>
    <name evidence="3" type="ORF">DN068_13670</name>
</gene>
<dbReference type="AlphaFoldDB" id="A0A2W2B904"/>
<dbReference type="Proteomes" id="UP000248745">
    <property type="component" value="Unassembled WGS sequence"/>
</dbReference>
<keyword evidence="4" id="KW-1185">Reference proteome</keyword>
<evidence type="ECO:0000256" key="2">
    <source>
        <dbReference type="ARBA" id="ARBA00022679"/>
    </source>
</evidence>
<organism evidence="3 4">
    <name type="scientific">Taibaiella soli</name>
    <dbReference type="NCBI Taxonomy" id="1649169"/>
    <lineage>
        <taxon>Bacteria</taxon>
        <taxon>Pseudomonadati</taxon>
        <taxon>Bacteroidota</taxon>
        <taxon>Chitinophagia</taxon>
        <taxon>Chitinophagales</taxon>
        <taxon>Chitinophagaceae</taxon>
        <taxon>Taibaiella</taxon>
    </lineage>
</organism>
<evidence type="ECO:0000256" key="1">
    <source>
        <dbReference type="ARBA" id="ARBA00022676"/>
    </source>
</evidence>
<dbReference type="Pfam" id="PF03808">
    <property type="entry name" value="Glyco_tran_WecG"/>
    <property type="match status" value="1"/>
</dbReference>
<evidence type="ECO:0000313" key="4">
    <source>
        <dbReference type="Proteomes" id="UP000248745"/>
    </source>
</evidence>
<reference evidence="3 4" key="1">
    <citation type="submission" date="2018-06" db="EMBL/GenBank/DDBJ databases">
        <title>Mucibacter soli gen. nov., sp. nov., a new member of the family Chitinophagaceae producing mucin.</title>
        <authorList>
            <person name="Kim M.-K."/>
            <person name="Park S."/>
            <person name="Kim T.-S."/>
            <person name="Joung Y."/>
            <person name="Han J.-H."/>
            <person name="Kim S.B."/>
        </authorList>
    </citation>
    <scope>NUCLEOTIDE SEQUENCE [LARGE SCALE GENOMIC DNA]</scope>
    <source>
        <strain evidence="3 4">R1-15</strain>
    </source>
</reference>
<dbReference type="RefSeq" id="WP_110999492.1">
    <property type="nucleotide sequence ID" value="NZ_QKTW01000018.1"/>
</dbReference>
<accession>A0A2W2B904</accession>
<dbReference type="CDD" id="cd06533">
    <property type="entry name" value="Glyco_transf_WecG_TagA"/>
    <property type="match status" value="1"/>
</dbReference>
<keyword evidence="1" id="KW-0328">Glycosyltransferase</keyword>
<dbReference type="OrthoDB" id="9771846at2"/>
<keyword evidence="2" id="KW-0808">Transferase</keyword>
<proteinExistence type="predicted"/>
<dbReference type="InterPro" id="IPR004629">
    <property type="entry name" value="WecG_TagA_CpsF"/>
</dbReference>
<sequence length="263" mass="30774">MNFNKVTLFGFEFITANDVGEITDALMQAAAAHFDGDVNFLITLNAFLVVNFLDKKNKTLLEKYKQSAYVLPDGMPIIWLGKMRYKVEWNRLTGSDLFPGLWKEVKEKKYHATFVLPNNLLAESFNKEYNLCSSFVPKFFNPDEKEYIQSFAEEVADKIIASKSRFLFLGLTFPKQEMLGAKIAELLKEKNYNEGILILCLGASFEFYFDLKKRAPLFFQKTGLEWLYRFALEPKRLWKRYTVDNIRFINLSIKELTRKRQIN</sequence>
<protein>
    <recommendedName>
        <fullName evidence="5">Glycosyltransferase</fullName>
    </recommendedName>
</protein>
<comment type="caution">
    <text evidence="3">The sequence shown here is derived from an EMBL/GenBank/DDBJ whole genome shotgun (WGS) entry which is preliminary data.</text>
</comment>
<dbReference type="EMBL" id="QKTW01000018">
    <property type="protein sequence ID" value="PZF72397.1"/>
    <property type="molecule type" value="Genomic_DNA"/>
</dbReference>
<name>A0A2W2B904_9BACT</name>
<evidence type="ECO:0000313" key="3">
    <source>
        <dbReference type="EMBL" id="PZF72397.1"/>
    </source>
</evidence>
<dbReference type="NCBIfam" id="TIGR00696">
    <property type="entry name" value="wecG_tagA_cpsF"/>
    <property type="match status" value="1"/>
</dbReference>